<dbReference type="GO" id="GO:0006913">
    <property type="term" value="P:nucleocytoplasmic transport"/>
    <property type="evidence" value="ECO:0007669"/>
    <property type="project" value="TreeGrafter"/>
</dbReference>
<dbReference type="InterPro" id="IPR001611">
    <property type="entry name" value="Leu-rich_rpt"/>
</dbReference>
<dbReference type="GO" id="GO:0005634">
    <property type="term" value="C:nucleus"/>
    <property type="evidence" value="ECO:0007669"/>
    <property type="project" value="TreeGrafter"/>
</dbReference>
<dbReference type="PANTHER" id="PTHR24113">
    <property type="entry name" value="RAN GTPASE-ACTIVATING PROTEIN 1"/>
    <property type="match status" value="1"/>
</dbReference>
<feature type="chain" id="PRO_5044212287" evidence="4">
    <location>
        <begin position="25"/>
        <end position="719"/>
    </location>
</feature>
<accession>A0AB34JXG9</accession>
<evidence type="ECO:0000313" key="6">
    <source>
        <dbReference type="Proteomes" id="UP001515480"/>
    </source>
</evidence>
<dbReference type="SMART" id="SM00368">
    <property type="entry name" value="LRR_RI"/>
    <property type="match status" value="8"/>
</dbReference>
<dbReference type="Proteomes" id="UP001515480">
    <property type="component" value="Unassembled WGS sequence"/>
</dbReference>
<keyword evidence="4" id="KW-0732">Signal</keyword>
<evidence type="ECO:0000256" key="1">
    <source>
        <dbReference type="ARBA" id="ARBA00022468"/>
    </source>
</evidence>
<dbReference type="SUPFAM" id="SSF52047">
    <property type="entry name" value="RNI-like"/>
    <property type="match status" value="1"/>
</dbReference>
<gene>
    <name evidence="5" type="ORF">AB1Y20_020476</name>
</gene>
<dbReference type="Pfam" id="PF13516">
    <property type="entry name" value="LRR_6"/>
    <property type="match status" value="4"/>
</dbReference>
<name>A0AB34JXG9_PRYPA</name>
<keyword evidence="1" id="KW-0343">GTPase activation</keyword>
<keyword evidence="6" id="KW-1185">Reference proteome</keyword>
<dbReference type="GO" id="GO:0048471">
    <property type="term" value="C:perinuclear region of cytoplasm"/>
    <property type="evidence" value="ECO:0007669"/>
    <property type="project" value="TreeGrafter"/>
</dbReference>
<reference evidence="5 6" key="1">
    <citation type="journal article" date="2024" name="Science">
        <title>Giant polyketide synthase enzymes in the biosynthesis of giant marine polyether toxins.</title>
        <authorList>
            <person name="Fallon T.R."/>
            <person name="Shende V.V."/>
            <person name="Wierzbicki I.H."/>
            <person name="Pendleton A.L."/>
            <person name="Watervoot N.F."/>
            <person name="Auber R.P."/>
            <person name="Gonzalez D.J."/>
            <person name="Wisecaver J.H."/>
            <person name="Moore B.S."/>
        </authorList>
    </citation>
    <scope>NUCLEOTIDE SEQUENCE [LARGE SCALE GENOMIC DNA]</scope>
    <source>
        <strain evidence="5 6">12B1</strain>
    </source>
</reference>
<evidence type="ECO:0000256" key="3">
    <source>
        <dbReference type="ARBA" id="ARBA00022737"/>
    </source>
</evidence>
<keyword evidence="3" id="KW-0677">Repeat</keyword>
<dbReference type="GO" id="GO:0031267">
    <property type="term" value="F:small GTPase binding"/>
    <property type="evidence" value="ECO:0007669"/>
    <property type="project" value="TreeGrafter"/>
</dbReference>
<dbReference type="InterPro" id="IPR032675">
    <property type="entry name" value="LRR_dom_sf"/>
</dbReference>
<sequence length="719" mass="80076">MCPLRHGRGVAWLLLYCARLGTRARVCHISEVDRRAPAWKLPRGCVALDLSFSAIGPEGAAQLSHLLARRPLQGLNLTWSAIGLDGIPSLVRGLERCQTLTTLDISGNWISDSGALFILTALRRFGTIRNLFLRWNGITSQGAAHIAEVLSELPKLDTLDLGGNWLLDQGVEHVMRGLSRHTGLRELHLDYTGVGPASMAQLESTLRNMSLECLDLSGNHLDNAGAAHLARALRMSNSSRLHTLRLRQNEYIGDDGVAALARLLTGVPTLMHLDLSGNRIGDAGAASLLNATRGSTISEIQLEDNSPRRSLGRALPPGISATLLQQLRQRQPQRDLVSTSVGIREDGVRAPRQASETQAYWAFVYPTHELRQAPVHVVNFLYATAPKALVGDGCEQHAWSQCRLDAYFEDGRTPPHIPQFSFFSPFRLPPGACMKSLFQWGAPNVSAWEASYVYSAGIPDQGWAEVVHTREQTGGAWLYLAPGSGIFWNCGRSLRARNKVAAAVQLLQERHKLTRSAALRLLAREIAQKSSNTCDEQHCTTFMNIFLSNRSDRNDNCYGRCHSSSPLHSWLERAAYGNGAQEWWYDHMSASSVFDRGLYKWAKQLKYQSVQLTMQPQVWCGLGWTTELLDLRVRPHRILDILPHLSTRIPHVSSLQPEPCIVRPDNASRKAFQICTYCEGTHMERNARCLADASRGRPKFTIYSHYSHHRFDACIRASE</sequence>
<dbReference type="GO" id="GO:0005096">
    <property type="term" value="F:GTPase activator activity"/>
    <property type="evidence" value="ECO:0007669"/>
    <property type="project" value="UniProtKB-KW"/>
</dbReference>
<feature type="signal peptide" evidence="4">
    <location>
        <begin position="1"/>
        <end position="24"/>
    </location>
</feature>
<proteinExistence type="predicted"/>
<dbReference type="GO" id="GO:0005829">
    <property type="term" value="C:cytosol"/>
    <property type="evidence" value="ECO:0007669"/>
    <property type="project" value="TreeGrafter"/>
</dbReference>
<evidence type="ECO:0000256" key="2">
    <source>
        <dbReference type="ARBA" id="ARBA00022614"/>
    </source>
</evidence>
<dbReference type="EMBL" id="JBGBPQ010000004">
    <property type="protein sequence ID" value="KAL1525623.1"/>
    <property type="molecule type" value="Genomic_DNA"/>
</dbReference>
<dbReference type="Gene3D" id="3.80.10.10">
    <property type="entry name" value="Ribonuclease Inhibitor"/>
    <property type="match status" value="2"/>
</dbReference>
<keyword evidence="2" id="KW-0433">Leucine-rich repeat</keyword>
<dbReference type="AlphaFoldDB" id="A0AB34JXG9"/>
<organism evidence="5 6">
    <name type="scientific">Prymnesium parvum</name>
    <name type="common">Toxic golden alga</name>
    <dbReference type="NCBI Taxonomy" id="97485"/>
    <lineage>
        <taxon>Eukaryota</taxon>
        <taxon>Haptista</taxon>
        <taxon>Haptophyta</taxon>
        <taxon>Prymnesiophyceae</taxon>
        <taxon>Prymnesiales</taxon>
        <taxon>Prymnesiaceae</taxon>
        <taxon>Prymnesium</taxon>
    </lineage>
</organism>
<protein>
    <submittedName>
        <fullName evidence="5">Uncharacterized protein</fullName>
    </submittedName>
</protein>
<evidence type="ECO:0000313" key="5">
    <source>
        <dbReference type="EMBL" id="KAL1525623.1"/>
    </source>
</evidence>
<dbReference type="InterPro" id="IPR027038">
    <property type="entry name" value="RanGap"/>
</dbReference>
<dbReference type="PANTHER" id="PTHR24113:SF12">
    <property type="entry name" value="RAN GTPASE-ACTIVATING PROTEIN 1"/>
    <property type="match status" value="1"/>
</dbReference>
<comment type="caution">
    <text evidence="5">The sequence shown here is derived from an EMBL/GenBank/DDBJ whole genome shotgun (WGS) entry which is preliminary data.</text>
</comment>
<evidence type="ECO:0000256" key="4">
    <source>
        <dbReference type="SAM" id="SignalP"/>
    </source>
</evidence>